<proteinExistence type="predicted"/>
<evidence type="ECO:0000313" key="1">
    <source>
        <dbReference type="EMBL" id="SGY88947.1"/>
    </source>
</evidence>
<dbReference type="EMBL" id="FPLJ01000040">
    <property type="protein sequence ID" value="SGY88947.1"/>
    <property type="molecule type" value="Genomic_DNA"/>
</dbReference>
<evidence type="ECO:0000313" key="2">
    <source>
        <dbReference type="EMBL" id="SGY96509.1"/>
    </source>
</evidence>
<evidence type="ECO:0008006" key="5">
    <source>
        <dbReference type="Google" id="ProtNLM"/>
    </source>
</evidence>
<dbReference type="STRING" id="80854.MVIS_3499"/>
<evidence type="ECO:0000313" key="3">
    <source>
        <dbReference type="Proteomes" id="UP000182660"/>
    </source>
</evidence>
<reference evidence="1 3" key="1">
    <citation type="submission" date="2016-11" db="EMBL/GenBank/DDBJ databases">
        <authorList>
            <person name="Klemetsen T."/>
        </authorList>
    </citation>
    <scope>NUCLEOTIDE SEQUENCE [LARGE SCALE GENOMIC DNA]</scope>
    <source>
        <strain evidence="1">MT 2528</strain>
    </source>
</reference>
<dbReference type="Proteomes" id="UP000182660">
    <property type="component" value="Unassembled WGS sequence"/>
</dbReference>
<protein>
    <recommendedName>
        <fullName evidence="5">DUF948 domain-containing protein</fullName>
    </recommendedName>
</protein>
<dbReference type="HOGENOM" id="CLU_1775353_0_0_6"/>
<name>A0A090IFV2_9GAMM</name>
<dbReference type="RefSeq" id="WP_045111510.1">
    <property type="nucleotide sequence ID" value="NZ_CAWQZC010000113.1"/>
</dbReference>
<dbReference type="GeneID" id="61295529"/>
<evidence type="ECO:0000313" key="4">
    <source>
        <dbReference type="Proteomes" id="UP000183794"/>
    </source>
</evidence>
<dbReference type="Proteomes" id="UP000183794">
    <property type="component" value="Unassembled WGS sequence"/>
</dbReference>
<sequence length="146" mass="15932">MLTIIFTALLSSIFTALAFLYVFNHVIKPYLATQIALIKTEAETTISQASPQISKDIADAIEAKIAEIQPELEAHVKQELDQIIDEFLPELSKEVEDGVDNAFKKFIPTIMGSAAAMPAETILKTSSTLLNTGIGILRSVTPDIKK</sequence>
<accession>A0A090IFV2</accession>
<organism evidence="2 4">
    <name type="scientific">Moritella viscosa</name>
    <dbReference type="NCBI Taxonomy" id="80854"/>
    <lineage>
        <taxon>Bacteria</taxon>
        <taxon>Pseudomonadati</taxon>
        <taxon>Pseudomonadota</taxon>
        <taxon>Gammaproteobacteria</taxon>
        <taxon>Alteromonadales</taxon>
        <taxon>Moritellaceae</taxon>
        <taxon>Moritella</taxon>
    </lineage>
</organism>
<keyword evidence="3" id="KW-1185">Reference proteome</keyword>
<dbReference type="KEGG" id="mvs:MVIS_3499"/>
<reference evidence="2 4" key="2">
    <citation type="submission" date="2016-11" db="EMBL/GenBank/DDBJ databases">
        <authorList>
            <person name="Jaros S."/>
            <person name="Januszkiewicz K."/>
            <person name="Wedrychowicz H."/>
        </authorList>
    </citation>
    <scope>NUCLEOTIDE SEQUENCE [LARGE SCALE GENOMIC DNA]</scope>
    <source>
        <strain evidence="2">NVI 5450</strain>
    </source>
</reference>
<dbReference type="PATRIC" id="fig|80854.5.peg.3700"/>
<gene>
    <name evidence="1" type="ORF">MT2528_1618</name>
    <name evidence="2" type="ORF">NVI5450_1843</name>
</gene>
<dbReference type="AlphaFoldDB" id="A0A090IFV2"/>
<dbReference type="OrthoDB" id="6400827at2"/>
<dbReference type="EMBL" id="FPLD01000052">
    <property type="protein sequence ID" value="SGY96509.1"/>
    <property type="molecule type" value="Genomic_DNA"/>
</dbReference>